<proteinExistence type="predicted"/>
<dbReference type="SUPFAM" id="SSF46785">
    <property type="entry name" value="Winged helix' DNA-binding domain"/>
    <property type="match status" value="1"/>
</dbReference>
<dbReference type="Pfam" id="PF01614">
    <property type="entry name" value="IclR_C"/>
    <property type="match status" value="1"/>
</dbReference>
<keyword evidence="2" id="KW-0238">DNA-binding</keyword>
<evidence type="ECO:0000313" key="6">
    <source>
        <dbReference type="Proteomes" id="UP001595960"/>
    </source>
</evidence>
<dbReference type="SUPFAM" id="SSF55781">
    <property type="entry name" value="GAF domain-like"/>
    <property type="match status" value="1"/>
</dbReference>
<accession>A0ABV9R4D6</accession>
<dbReference type="Gene3D" id="3.30.450.40">
    <property type="match status" value="1"/>
</dbReference>
<evidence type="ECO:0000313" key="5">
    <source>
        <dbReference type="EMBL" id="MFC4828976.1"/>
    </source>
</evidence>
<dbReference type="InterPro" id="IPR005471">
    <property type="entry name" value="Tscrpt_reg_IclR_N"/>
</dbReference>
<dbReference type="InterPro" id="IPR036388">
    <property type="entry name" value="WH-like_DNA-bd_sf"/>
</dbReference>
<keyword evidence="1" id="KW-0805">Transcription regulation</keyword>
<dbReference type="RefSeq" id="WP_204392327.1">
    <property type="nucleotide sequence ID" value="NZ_JAFBBW010000001.1"/>
</dbReference>
<name>A0ABV9R4D6_9MICO</name>
<keyword evidence="6" id="KW-1185">Reference proteome</keyword>
<gene>
    <name evidence="5" type="ORF">ACFPER_09265</name>
</gene>
<comment type="caution">
    <text evidence="5">The sequence shown here is derived from an EMBL/GenBank/DDBJ whole genome shotgun (WGS) entry which is preliminary data.</text>
</comment>
<reference evidence="6" key="1">
    <citation type="journal article" date="2019" name="Int. J. Syst. Evol. Microbiol.">
        <title>The Global Catalogue of Microorganisms (GCM) 10K type strain sequencing project: providing services to taxonomists for standard genome sequencing and annotation.</title>
        <authorList>
            <consortium name="The Broad Institute Genomics Platform"/>
            <consortium name="The Broad Institute Genome Sequencing Center for Infectious Disease"/>
            <person name="Wu L."/>
            <person name="Ma J."/>
        </authorList>
    </citation>
    <scope>NUCLEOTIDE SEQUENCE [LARGE SCALE GENOMIC DNA]</scope>
    <source>
        <strain evidence="6">CGMCC 1.12192</strain>
    </source>
</reference>
<evidence type="ECO:0000259" key="4">
    <source>
        <dbReference type="PROSITE" id="PS51078"/>
    </source>
</evidence>
<dbReference type="PANTHER" id="PTHR30136">
    <property type="entry name" value="HELIX-TURN-HELIX TRANSCRIPTIONAL REGULATOR, ICLR FAMILY"/>
    <property type="match status" value="1"/>
</dbReference>
<dbReference type="InterPro" id="IPR014757">
    <property type="entry name" value="Tscrpt_reg_IclR_C"/>
</dbReference>
<dbReference type="EMBL" id="JBHSJC010000001">
    <property type="protein sequence ID" value="MFC4828976.1"/>
    <property type="molecule type" value="Genomic_DNA"/>
</dbReference>
<protein>
    <submittedName>
        <fullName evidence="5">IclR family transcriptional regulator C-terminal domain-containing protein</fullName>
    </submittedName>
</protein>
<dbReference type="PROSITE" id="PS51078">
    <property type="entry name" value="ICLR_ED"/>
    <property type="match status" value="1"/>
</dbReference>
<dbReference type="InterPro" id="IPR036390">
    <property type="entry name" value="WH_DNA-bd_sf"/>
</dbReference>
<dbReference type="InterPro" id="IPR050707">
    <property type="entry name" value="HTH_MetabolicPath_Reg"/>
</dbReference>
<evidence type="ECO:0000256" key="3">
    <source>
        <dbReference type="ARBA" id="ARBA00023163"/>
    </source>
</evidence>
<organism evidence="5 6">
    <name type="scientific">Agromyces aurantiacus</name>
    <dbReference type="NCBI Taxonomy" id="165814"/>
    <lineage>
        <taxon>Bacteria</taxon>
        <taxon>Bacillati</taxon>
        <taxon>Actinomycetota</taxon>
        <taxon>Actinomycetes</taxon>
        <taxon>Micrococcales</taxon>
        <taxon>Microbacteriaceae</taxon>
        <taxon>Agromyces</taxon>
    </lineage>
</organism>
<evidence type="ECO:0000256" key="2">
    <source>
        <dbReference type="ARBA" id="ARBA00023125"/>
    </source>
</evidence>
<evidence type="ECO:0000256" key="1">
    <source>
        <dbReference type="ARBA" id="ARBA00023015"/>
    </source>
</evidence>
<dbReference type="PANTHER" id="PTHR30136:SF35">
    <property type="entry name" value="HTH-TYPE TRANSCRIPTIONAL REGULATOR RV1719"/>
    <property type="match status" value="1"/>
</dbReference>
<sequence length="251" mass="26848">MQIPSSLAQGLRLVEIAVERERSGRPGYTASRLADTAGIERSRVSRLTRELRDLEYLERDDAQVFRAGDRFLSVAAALQEPLLRASRPLLRSIAARFPVTARITGRDGVRAILLRFEAGAGAADAAVHSGMITPVWSTGAGRALLWDHGAGELEALLADVQFVGVGGPGGARSVTELDALMRRDRAAGIIRAEDEYDDGVLELALPIRDARDAVVAAISVSSSSRDRDHVETLVEATTHAAARLAAVVEAH</sequence>
<dbReference type="SMART" id="SM00346">
    <property type="entry name" value="HTH_ICLR"/>
    <property type="match status" value="1"/>
</dbReference>
<dbReference type="Gene3D" id="1.10.10.10">
    <property type="entry name" value="Winged helix-like DNA-binding domain superfamily/Winged helix DNA-binding domain"/>
    <property type="match status" value="1"/>
</dbReference>
<dbReference type="Proteomes" id="UP001595960">
    <property type="component" value="Unassembled WGS sequence"/>
</dbReference>
<dbReference type="InterPro" id="IPR029016">
    <property type="entry name" value="GAF-like_dom_sf"/>
</dbReference>
<keyword evidence="3" id="KW-0804">Transcription</keyword>
<feature type="domain" description="IclR-ED" evidence="4">
    <location>
        <begin position="63"/>
        <end position="250"/>
    </location>
</feature>
<dbReference type="Pfam" id="PF09339">
    <property type="entry name" value="HTH_IclR"/>
    <property type="match status" value="1"/>
</dbReference>